<dbReference type="GO" id="GO:0005576">
    <property type="term" value="C:extracellular region"/>
    <property type="evidence" value="ECO:0007669"/>
    <property type="project" value="TreeGrafter"/>
</dbReference>
<reference evidence="10 11" key="1">
    <citation type="submission" date="2016-12" db="EMBL/GenBank/DDBJ databases">
        <title>Genomic Comparison of strains in the 'Actinomyces naeslundii' Group.</title>
        <authorList>
            <person name="Mughal S.R."/>
            <person name="Do T."/>
            <person name="Gilbert S.C."/>
            <person name="Witherden E.A."/>
            <person name="Didelot X."/>
            <person name="Beighton D."/>
        </authorList>
    </citation>
    <scope>NUCLEOTIDE SEQUENCE [LARGE SCALE GENOMIC DNA]</scope>
    <source>
        <strain evidence="10 11">CCUG 33920</strain>
    </source>
</reference>
<dbReference type="InterPro" id="IPR005490">
    <property type="entry name" value="LD_TPept_cat_dom"/>
</dbReference>
<dbReference type="GO" id="GO:0016740">
    <property type="term" value="F:transferase activity"/>
    <property type="evidence" value="ECO:0007669"/>
    <property type="project" value="UniProtKB-KW"/>
</dbReference>
<accession>A0A1Q8V8B9</accession>
<dbReference type="GO" id="GO:0008360">
    <property type="term" value="P:regulation of cell shape"/>
    <property type="evidence" value="ECO:0007669"/>
    <property type="project" value="UniProtKB-UniRule"/>
</dbReference>
<dbReference type="Gene3D" id="2.40.440.10">
    <property type="entry name" value="L,D-transpeptidase catalytic domain-like"/>
    <property type="match status" value="1"/>
</dbReference>
<comment type="pathway">
    <text evidence="1 6">Cell wall biogenesis; peptidoglycan biosynthesis.</text>
</comment>
<keyword evidence="8" id="KW-1133">Transmembrane helix</keyword>
<gene>
    <name evidence="10" type="ORF">BKH29_08425</name>
</gene>
<keyword evidence="8" id="KW-0472">Membrane</keyword>
<name>A0A1Q8V8B9_9ACTO</name>
<evidence type="ECO:0000256" key="1">
    <source>
        <dbReference type="ARBA" id="ARBA00004752"/>
    </source>
</evidence>
<evidence type="ECO:0000256" key="3">
    <source>
        <dbReference type="ARBA" id="ARBA00022960"/>
    </source>
</evidence>
<evidence type="ECO:0000313" key="11">
    <source>
        <dbReference type="Proteomes" id="UP000186857"/>
    </source>
</evidence>
<evidence type="ECO:0000259" key="9">
    <source>
        <dbReference type="PROSITE" id="PS52029"/>
    </source>
</evidence>
<dbReference type="OrthoDB" id="3176960at2"/>
<protein>
    <recommendedName>
        <fullName evidence="9">L,D-TPase catalytic domain-containing protein</fullName>
    </recommendedName>
</protein>
<dbReference type="GO" id="GO:0071555">
    <property type="term" value="P:cell wall organization"/>
    <property type="evidence" value="ECO:0007669"/>
    <property type="project" value="UniProtKB-UniRule"/>
</dbReference>
<dbReference type="Pfam" id="PF03734">
    <property type="entry name" value="YkuD"/>
    <property type="match status" value="1"/>
</dbReference>
<feature type="region of interest" description="Disordered" evidence="7">
    <location>
        <begin position="1"/>
        <end position="116"/>
    </location>
</feature>
<evidence type="ECO:0000313" key="10">
    <source>
        <dbReference type="EMBL" id="OLO44289.1"/>
    </source>
</evidence>
<feature type="compositionally biased region" description="Polar residues" evidence="7">
    <location>
        <begin position="92"/>
        <end position="111"/>
    </location>
</feature>
<dbReference type="GO" id="GO:0071972">
    <property type="term" value="F:peptidoglycan L,D-transpeptidase activity"/>
    <property type="evidence" value="ECO:0007669"/>
    <property type="project" value="TreeGrafter"/>
</dbReference>
<feature type="transmembrane region" description="Helical" evidence="8">
    <location>
        <begin position="155"/>
        <end position="177"/>
    </location>
</feature>
<evidence type="ECO:0000256" key="8">
    <source>
        <dbReference type="SAM" id="Phobius"/>
    </source>
</evidence>
<dbReference type="EMBL" id="MSKJ01000017">
    <property type="protein sequence ID" value="OLO44289.1"/>
    <property type="molecule type" value="Genomic_DNA"/>
</dbReference>
<dbReference type="InterPro" id="IPR038063">
    <property type="entry name" value="Transpep_catalytic_dom"/>
</dbReference>
<dbReference type="Proteomes" id="UP000186857">
    <property type="component" value="Unassembled WGS sequence"/>
</dbReference>
<feature type="compositionally biased region" description="Polar residues" evidence="7">
    <location>
        <begin position="30"/>
        <end position="43"/>
    </location>
</feature>
<feature type="domain" description="L,D-TPase catalytic" evidence="9">
    <location>
        <begin position="502"/>
        <end position="621"/>
    </location>
</feature>
<evidence type="ECO:0000256" key="7">
    <source>
        <dbReference type="SAM" id="MobiDB-lite"/>
    </source>
</evidence>
<dbReference type="PROSITE" id="PS52029">
    <property type="entry name" value="LD_TPASE"/>
    <property type="match status" value="1"/>
</dbReference>
<comment type="caution">
    <text evidence="10">The sequence shown here is derived from an EMBL/GenBank/DDBJ whole genome shotgun (WGS) entry which is preliminary data.</text>
</comment>
<evidence type="ECO:0000256" key="2">
    <source>
        <dbReference type="ARBA" id="ARBA00022679"/>
    </source>
</evidence>
<evidence type="ECO:0000256" key="6">
    <source>
        <dbReference type="PROSITE-ProRule" id="PRU01373"/>
    </source>
</evidence>
<dbReference type="AlphaFoldDB" id="A0A1Q8V8B9"/>
<sequence>MFLPRAGQVAEGRGCMSSNTSPTGVKHQGEASQSDTTVLSTPYGQPEGVRRQSVFQTAASTKAPYAHSASTASSDTNAEQGSTEEIEAVVPTPTSEPGSGTQSDDQPSTEGIVSAEGADRTGHPAAAVLTPATFPAATHPGAESSQDEPRRRRRWPLGVAAAALLLLGVVGAGGYAYAAHYDGRAVPGTTVAGTDVSGKSREEVVAAIEERTKSTKVDISGDVTASATLADLGTTVDAQATADAVMARGDTLSEKLHALVSKGEIPVVTTTDKTKVSSYATSLIPEDRAKARNATVVLGEDGTTFTTTSSSKGSSLDAEALTQAAQKAATSLDSSSISLTITSADPKVSDSDAQKVADKANNWVSQDVTVTMGEDSYTAESTDKASWITVTNSSDAAPTIAVDSSKVSQWVKTQAEEASSDPVTGQRNVNANGQVVSTPTEAKDGKTVNNADAVATSITQSLGSSKAYSGSFEATTVKAEWKDRTIANGAEKLPYQAAPGEKWVDLNLSNKTVTAYEGATVVHGPVSIVDGGAATPTVTGTYKVYLQYESQTMRGLEPNGNEYVAENVPWVSYFYQGYAFHGAGWRSSFGYSDSHGCVNMPISEAQWIYNWVDTNTVVQSHY</sequence>
<dbReference type="SUPFAM" id="SSF141523">
    <property type="entry name" value="L,D-transpeptidase catalytic domain-like"/>
    <property type="match status" value="1"/>
</dbReference>
<organism evidence="10 11">
    <name type="scientific">Actinomyces oris</name>
    <dbReference type="NCBI Taxonomy" id="544580"/>
    <lineage>
        <taxon>Bacteria</taxon>
        <taxon>Bacillati</taxon>
        <taxon>Actinomycetota</taxon>
        <taxon>Actinomycetes</taxon>
        <taxon>Actinomycetales</taxon>
        <taxon>Actinomycetaceae</taxon>
        <taxon>Actinomyces</taxon>
    </lineage>
</organism>
<keyword evidence="4 6" id="KW-0573">Peptidoglycan synthesis</keyword>
<dbReference type="PANTHER" id="PTHR30582">
    <property type="entry name" value="L,D-TRANSPEPTIDASE"/>
    <property type="match status" value="1"/>
</dbReference>
<dbReference type="InterPro" id="IPR050979">
    <property type="entry name" value="LD-transpeptidase"/>
</dbReference>
<keyword evidence="8" id="KW-0812">Transmembrane</keyword>
<dbReference type="PANTHER" id="PTHR30582:SF2">
    <property type="entry name" value="L,D-TRANSPEPTIDASE YCIB-RELATED"/>
    <property type="match status" value="1"/>
</dbReference>
<feature type="active site" description="Proton donor/acceptor" evidence="6">
    <location>
        <position position="581"/>
    </location>
</feature>
<dbReference type="GO" id="GO:0018104">
    <property type="term" value="P:peptidoglycan-protein cross-linking"/>
    <property type="evidence" value="ECO:0007669"/>
    <property type="project" value="TreeGrafter"/>
</dbReference>
<proteinExistence type="predicted"/>
<evidence type="ECO:0000256" key="4">
    <source>
        <dbReference type="ARBA" id="ARBA00022984"/>
    </source>
</evidence>
<feature type="compositionally biased region" description="Polar residues" evidence="7">
    <location>
        <begin position="68"/>
        <end position="81"/>
    </location>
</feature>
<dbReference type="UniPathway" id="UPA00219"/>
<feature type="active site" description="Nucleophile" evidence="6">
    <location>
        <position position="597"/>
    </location>
</feature>
<evidence type="ECO:0000256" key="5">
    <source>
        <dbReference type="ARBA" id="ARBA00023316"/>
    </source>
</evidence>
<keyword evidence="2" id="KW-0808">Transferase</keyword>
<keyword evidence="5 6" id="KW-0961">Cell wall biogenesis/degradation</keyword>
<keyword evidence="3 6" id="KW-0133">Cell shape</keyword>
<feature type="region of interest" description="Disordered" evidence="7">
    <location>
        <begin position="132"/>
        <end position="152"/>
    </location>
</feature>
<dbReference type="CDD" id="cd16913">
    <property type="entry name" value="YkuD_like"/>
    <property type="match status" value="1"/>
</dbReference>